<accession>A0ABP9YDC8</accession>
<keyword evidence="2" id="KW-1185">Reference proteome</keyword>
<reference evidence="1 2" key="1">
    <citation type="submission" date="2024-04" db="EMBL/GenBank/DDBJ databases">
        <title>genome sequences of Mucor flavus KT1a and Helicostylum pulchrum KT1b strains isolation_sourced from the surface of a dry-aged beef.</title>
        <authorList>
            <person name="Toyotome T."/>
            <person name="Hosono M."/>
            <person name="Torimaru M."/>
            <person name="Fukuda K."/>
            <person name="Mikami N."/>
        </authorList>
    </citation>
    <scope>NUCLEOTIDE SEQUENCE [LARGE SCALE GENOMIC DNA]</scope>
    <source>
        <strain evidence="1 2">KT1b</strain>
    </source>
</reference>
<gene>
    <name evidence="1" type="ORF">HPULCUR_010328</name>
</gene>
<dbReference type="EMBL" id="BAABUJ010000038">
    <property type="protein sequence ID" value="GAA5804820.1"/>
    <property type="molecule type" value="Genomic_DNA"/>
</dbReference>
<proteinExistence type="predicted"/>
<protein>
    <submittedName>
        <fullName evidence="1">Uncharacterized protein</fullName>
    </submittedName>
</protein>
<dbReference type="Proteomes" id="UP001476247">
    <property type="component" value="Unassembled WGS sequence"/>
</dbReference>
<name>A0ABP9YDC8_9FUNG</name>
<comment type="caution">
    <text evidence="1">The sequence shown here is derived from an EMBL/GenBank/DDBJ whole genome shotgun (WGS) entry which is preliminary data.</text>
</comment>
<organism evidence="1 2">
    <name type="scientific">Helicostylum pulchrum</name>
    <dbReference type="NCBI Taxonomy" id="562976"/>
    <lineage>
        <taxon>Eukaryota</taxon>
        <taxon>Fungi</taxon>
        <taxon>Fungi incertae sedis</taxon>
        <taxon>Mucoromycota</taxon>
        <taxon>Mucoromycotina</taxon>
        <taxon>Mucoromycetes</taxon>
        <taxon>Mucorales</taxon>
        <taxon>Mucorineae</taxon>
        <taxon>Mucoraceae</taxon>
        <taxon>Helicostylum</taxon>
    </lineage>
</organism>
<sequence>MVAVFLFDQSSNHKDFAKDALVANRMNMNAGAIGNDEDKVRNGFYIGNQSVITEQNFYVEREYDYPALVKTQFSKIDRLTKSAKMHEIFKKHIDSSSEQYVYILQESLPDTRIIKEERLLQNYSRRGANYKWALRSFRFCEKGFRTTNPLYVCTTNLETAASVILKCLAYNTFTTEDQDILLNIIHEASATYSLNAPRIANDLTYLELLKQNCYAKFTIVINATIQLINVLSLSYSPQSSINGTLATSLYSDAVGYRCTMLNDSRVSNESFLM</sequence>
<evidence type="ECO:0000313" key="1">
    <source>
        <dbReference type="EMBL" id="GAA5804820.1"/>
    </source>
</evidence>
<evidence type="ECO:0000313" key="2">
    <source>
        <dbReference type="Proteomes" id="UP001476247"/>
    </source>
</evidence>